<comment type="caution">
    <text evidence="3">The sequence shown here is derived from an EMBL/GenBank/DDBJ whole genome shotgun (WGS) entry which is preliminary data.</text>
</comment>
<keyword evidence="1" id="KW-0472">Membrane</keyword>
<protein>
    <recommendedName>
        <fullName evidence="2">Lysosome-associated membrane glycoprotein 2-like transmembrane domain-containing protein</fullName>
    </recommendedName>
</protein>
<proteinExistence type="predicted"/>
<dbReference type="AntiFam" id="ANF00010">
    <property type="entry name" value="tRNA translation"/>
</dbReference>
<keyword evidence="4" id="KW-1185">Reference proteome</keyword>
<name>A0AA40LWC2_CNENI</name>
<evidence type="ECO:0000256" key="1">
    <source>
        <dbReference type="SAM" id="Phobius"/>
    </source>
</evidence>
<keyword evidence="1" id="KW-1133">Transmembrane helix</keyword>
<dbReference type="InterPro" id="IPR048524">
    <property type="entry name" value="Lamp2-like_TM"/>
</dbReference>
<dbReference type="AlphaFoldDB" id="A0AA40LWC2"/>
<dbReference type="GO" id="GO:0005764">
    <property type="term" value="C:lysosome"/>
    <property type="evidence" value="ECO:0007669"/>
    <property type="project" value="UniProtKB-ARBA"/>
</dbReference>
<dbReference type="Pfam" id="PF21222">
    <property type="entry name" value="Lamp2_2nd"/>
    <property type="match status" value="1"/>
</dbReference>
<sequence>MEGQVPADLWALVCPPPPESRRLNPPGDAVSMARCCRLGHSVGLWAAQWCLTEARGQACSLLAALADHFLCQPMGSPTGLCSPGGCSLAHPEEAMWVWGRLLTGPSIWAGSSLPPPLITICEVIGGGWAPAHTCLGLAPPAHLLHHPTRVRLSSGAHQASSASTAAHCQHCVADACHVPCGPLVVSAPEECSADSDLNFLIPVAVGVALGFLIIVVFISYMIGRRKSRTGYQSSQALPYLLSISRMFSCLASLAQWIERQPADQRVPGSIPVKGMHLGCRLLPGPGPGTGGNQSMRFSHIEVSLCLSLSLPLSLKINGKISSDGRPHIVTIWPPQDGQQGRAVVGNQACKGGQLGVIRPAGEQLGINRASRGVVRGRSGWQADAVRGNQAGRQVVRSQQSRIVRGSILERVQAGLRDTPPVHEFHAPGLQSYIIKS</sequence>
<accession>A0AA40LWC2</accession>
<evidence type="ECO:0000313" key="4">
    <source>
        <dbReference type="Proteomes" id="UP001177744"/>
    </source>
</evidence>
<reference evidence="3" key="1">
    <citation type="submission" date="2023-06" db="EMBL/GenBank/DDBJ databases">
        <title>Reference genome for the Northern bat (Eptesicus nilssonii), a most northern bat species.</title>
        <authorList>
            <person name="Laine V.N."/>
            <person name="Pulliainen A.T."/>
            <person name="Lilley T.M."/>
        </authorList>
    </citation>
    <scope>NUCLEOTIDE SEQUENCE</scope>
    <source>
        <strain evidence="3">BLF_Eptnil</strain>
        <tissue evidence="3">Kidney</tissue>
    </source>
</reference>
<evidence type="ECO:0000259" key="2">
    <source>
        <dbReference type="Pfam" id="PF21222"/>
    </source>
</evidence>
<gene>
    <name evidence="3" type="ORF">QTO34_000233</name>
</gene>
<dbReference type="EMBL" id="JAULJE010000001">
    <property type="protein sequence ID" value="KAK1346378.1"/>
    <property type="molecule type" value="Genomic_DNA"/>
</dbReference>
<feature type="transmembrane region" description="Helical" evidence="1">
    <location>
        <begin position="199"/>
        <end position="223"/>
    </location>
</feature>
<dbReference type="Proteomes" id="UP001177744">
    <property type="component" value="Unassembled WGS sequence"/>
</dbReference>
<organism evidence="3 4">
    <name type="scientific">Cnephaeus nilssonii</name>
    <name type="common">Northern bat</name>
    <name type="synonym">Eptesicus nilssonii</name>
    <dbReference type="NCBI Taxonomy" id="3371016"/>
    <lineage>
        <taxon>Eukaryota</taxon>
        <taxon>Metazoa</taxon>
        <taxon>Chordata</taxon>
        <taxon>Craniata</taxon>
        <taxon>Vertebrata</taxon>
        <taxon>Euteleostomi</taxon>
        <taxon>Mammalia</taxon>
        <taxon>Eutheria</taxon>
        <taxon>Laurasiatheria</taxon>
        <taxon>Chiroptera</taxon>
        <taxon>Yangochiroptera</taxon>
        <taxon>Vespertilionidae</taxon>
        <taxon>Cnephaeus</taxon>
    </lineage>
</organism>
<keyword evidence="1" id="KW-0812">Transmembrane</keyword>
<feature type="domain" description="Lysosome-associated membrane glycoprotein 2-like transmembrane" evidence="2">
    <location>
        <begin position="201"/>
        <end position="232"/>
    </location>
</feature>
<evidence type="ECO:0000313" key="3">
    <source>
        <dbReference type="EMBL" id="KAK1346378.1"/>
    </source>
</evidence>